<gene>
    <name evidence="5" type="ORF">OGAPHI_006492</name>
</gene>
<evidence type="ECO:0000256" key="2">
    <source>
        <dbReference type="ARBA" id="ARBA00022737"/>
    </source>
</evidence>
<dbReference type="RefSeq" id="XP_046058755.1">
    <property type="nucleotide sequence ID" value="XM_046207783.1"/>
</dbReference>
<protein>
    <recommendedName>
        <fullName evidence="4">BTB domain-containing protein</fullName>
    </recommendedName>
</protein>
<dbReference type="PROSITE" id="PS50097">
    <property type="entry name" value="BTB"/>
    <property type="match status" value="1"/>
</dbReference>
<dbReference type="CDD" id="cd18186">
    <property type="entry name" value="BTB_POZ_ZBTB_KLHL-like"/>
    <property type="match status" value="1"/>
</dbReference>
<evidence type="ECO:0000313" key="5">
    <source>
        <dbReference type="EMBL" id="KAH3661642.1"/>
    </source>
</evidence>
<dbReference type="InterPro" id="IPR000210">
    <property type="entry name" value="BTB/POZ_dom"/>
</dbReference>
<keyword evidence="1" id="KW-0880">Kelch repeat</keyword>
<evidence type="ECO:0000259" key="4">
    <source>
        <dbReference type="PROSITE" id="PS50097"/>
    </source>
</evidence>
<feature type="region of interest" description="Disordered" evidence="3">
    <location>
        <begin position="564"/>
        <end position="604"/>
    </location>
</feature>
<evidence type="ECO:0000256" key="1">
    <source>
        <dbReference type="ARBA" id="ARBA00022441"/>
    </source>
</evidence>
<sequence length="604" mass="69602">MDPDVPVALAGDSPYYRLQSSICVDEELDLLMLFGGFDQDDIIDDHVYLLDLKANKWLDSRKCGIFREGHSMTSLSSGSVLVYGGLAVDDQYHQHLAGQNAVLNGLPMLIYNMVDDVWTSPESRSPDNGSRLEPISISRHSTCLSRDRSKVYISGGYNVVIKEEPVNDLYCYEFATNKWDRRTFVSRFDHFVYESGNKIWSFGGLSKQMNHVKKISMFDLDNNAVGELKLSNMPKMLTGNHTYLKISDHKVLDIFTSQWSLDQETIKPSIGLFDLQKTKYIPLITGSLNLLTKFRWRHFFIHNDSLCMLGYPLTPETNDTSYDYRMTHLMKIPLANLGASTKTDTGSTDVTLLSSFHRLYNHNSFTDFRIVAINSFTRPEDDNDMYERSDPINVHKLVLITRWPYFKKLYESGMAESQLNEMFIPEPVGWVSRLVEYFYTNSIDNCTIDEMSGLLLLSEMYELSELKSMLLSQIYADGFKLNTILEIWKIAVYLDDPILRSNCESFIFQNWGKLVKTSSFKKLDKQYILRLFEGLDNESKIVSDEAMQRKVKFDDEPLSTVSSTYRRVSSRSPQSIIVEEDDPQLFSHSNQTVDEEMDEDDDEW</sequence>
<feature type="domain" description="BTB" evidence="4">
    <location>
        <begin position="381"/>
        <end position="447"/>
    </location>
</feature>
<dbReference type="EMBL" id="JAEUBE010000439">
    <property type="protein sequence ID" value="KAH3661642.1"/>
    <property type="molecule type" value="Genomic_DNA"/>
</dbReference>
<keyword evidence="6" id="KW-1185">Reference proteome</keyword>
<proteinExistence type="predicted"/>
<dbReference type="Gene3D" id="2.120.10.80">
    <property type="entry name" value="Kelch-type beta propeller"/>
    <property type="match status" value="1"/>
</dbReference>
<dbReference type="GeneID" id="70238456"/>
<feature type="compositionally biased region" description="Acidic residues" evidence="3">
    <location>
        <begin position="593"/>
        <end position="604"/>
    </location>
</feature>
<dbReference type="OrthoDB" id="432528at2759"/>
<name>A0A9P8NY73_9ASCO</name>
<organism evidence="5 6">
    <name type="scientific">Ogataea philodendri</name>
    <dbReference type="NCBI Taxonomy" id="1378263"/>
    <lineage>
        <taxon>Eukaryota</taxon>
        <taxon>Fungi</taxon>
        <taxon>Dikarya</taxon>
        <taxon>Ascomycota</taxon>
        <taxon>Saccharomycotina</taxon>
        <taxon>Pichiomycetes</taxon>
        <taxon>Pichiales</taxon>
        <taxon>Pichiaceae</taxon>
        <taxon>Ogataea</taxon>
    </lineage>
</organism>
<dbReference type="CDD" id="cd14733">
    <property type="entry name" value="BACK"/>
    <property type="match status" value="1"/>
</dbReference>
<dbReference type="SUPFAM" id="SSF54695">
    <property type="entry name" value="POZ domain"/>
    <property type="match status" value="1"/>
</dbReference>
<dbReference type="InterPro" id="IPR011333">
    <property type="entry name" value="SKP1/BTB/POZ_sf"/>
</dbReference>
<dbReference type="SUPFAM" id="SSF117281">
    <property type="entry name" value="Kelch motif"/>
    <property type="match status" value="1"/>
</dbReference>
<dbReference type="PANTHER" id="PTHR45632">
    <property type="entry name" value="LD33804P"/>
    <property type="match status" value="1"/>
</dbReference>
<comment type="caution">
    <text evidence="5">The sequence shown here is derived from an EMBL/GenBank/DDBJ whole genome shotgun (WGS) entry which is preliminary data.</text>
</comment>
<evidence type="ECO:0000313" key="6">
    <source>
        <dbReference type="Proteomes" id="UP000769157"/>
    </source>
</evidence>
<dbReference type="Gene3D" id="3.30.710.10">
    <property type="entry name" value="Potassium Channel Kv1.1, Chain A"/>
    <property type="match status" value="1"/>
</dbReference>
<evidence type="ECO:0000256" key="3">
    <source>
        <dbReference type="SAM" id="MobiDB-lite"/>
    </source>
</evidence>
<dbReference type="Proteomes" id="UP000769157">
    <property type="component" value="Unassembled WGS sequence"/>
</dbReference>
<accession>A0A9P8NY73</accession>
<dbReference type="InterPro" id="IPR015915">
    <property type="entry name" value="Kelch-typ_b-propeller"/>
</dbReference>
<reference evidence="5" key="2">
    <citation type="submission" date="2021-01" db="EMBL/GenBank/DDBJ databases">
        <authorList>
            <person name="Schikora-Tamarit M.A."/>
        </authorList>
    </citation>
    <scope>NUCLEOTIDE SEQUENCE</scope>
    <source>
        <strain evidence="5">CBS6075</strain>
    </source>
</reference>
<dbReference type="AlphaFoldDB" id="A0A9P8NY73"/>
<keyword evidence="2" id="KW-0677">Repeat</keyword>
<reference evidence="5" key="1">
    <citation type="journal article" date="2021" name="Open Biol.">
        <title>Shared evolutionary footprints suggest mitochondrial oxidative damage underlies multiple complex I losses in fungi.</title>
        <authorList>
            <person name="Schikora-Tamarit M.A."/>
            <person name="Marcet-Houben M."/>
            <person name="Nosek J."/>
            <person name="Gabaldon T."/>
        </authorList>
    </citation>
    <scope>NUCLEOTIDE SEQUENCE</scope>
    <source>
        <strain evidence="5">CBS6075</strain>
    </source>
</reference>
<dbReference type="Pfam" id="PF00651">
    <property type="entry name" value="BTB"/>
    <property type="match status" value="1"/>
</dbReference>
<dbReference type="Pfam" id="PF24681">
    <property type="entry name" value="Kelch_KLHDC2_KLHL20_DRC7"/>
    <property type="match status" value="1"/>
</dbReference>